<feature type="region of interest" description="Disordered" evidence="1">
    <location>
        <begin position="135"/>
        <end position="170"/>
    </location>
</feature>
<evidence type="ECO:0000313" key="3">
    <source>
        <dbReference type="Proteomes" id="UP001595681"/>
    </source>
</evidence>
<keyword evidence="3" id="KW-1185">Reference proteome</keyword>
<feature type="compositionally biased region" description="Polar residues" evidence="1">
    <location>
        <begin position="29"/>
        <end position="41"/>
    </location>
</feature>
<dbReference type="Proteomes" id="UP001595681">
    <property type="component" value="Unassembled WGS sequence"/>
</dbReference>
<name>A0ABV7N9S2_9SPHN</name>
<feature type="compositionally biased region" description="Pro residues" evidence="1">
    <location>
        <begin position="160"/>
        <end position="170"/>
    </location>
</feature>
<feature type="region of interest" description="Disordered" evidence="1">
    <location>
        <begin position="29"/>
        <end position="48"/>
    </location>
</feature>
<gene>
    <name evidence="2" type="ORF">ACFOKF_03410</name>
</gene>
<accession>A0ABV7N9S2</accession>
<protein>
    <submittedName>
        <fullName evidence="2">Uncharacterized protein</fullName>
    </submittedName>
</protein>
<feature type="compositionally biased region" description="Low complexity" evidence="1">
    <location>
        <begin position="135"/>
        <end position="152"/>
    </location>
</feature>
<reference evidence="3" key="1">
    <citation type="journal article" date="2019" name="Int. J. Syst. Evol. Microbiol.">
        <title>The Global Catalogue of Microorganisms (GCM) 10K type strain sequencing project: providing services to taxonomists for standard genome sequencing and annotation.</title>
        <authorList>
            <consortium name="The Broad Institute Genomics Platform"/>
            <consortium name="The Broad Institute Genome Sequencing Center for Infectious Disease"/>
            <person name="Wu L."/>
            <person name="Ma J."/>
        </authorList>
    </citation>
    <scope>NUCLEOTIDE SEQUENCE [LARGE SCALE GENOMIC DNA]</scope>
    <source>
        <strain evidence="3">CCM 7491</strain>
    </source>
</reference>
<proteinExistence type="predicted"/>
<evidence type="ECO:0000313" key="2">
    <source>
        <dbReference type="EMBL" id="MFC3440254.1"/>
    </source>
</evidence>
<evidence type="ECO:0000256" key="1">
    <source>
        <dbReference type="SAM" id="MobiDB-lite"/>
    </source>
</evidence>
<sequence>MPMQFWMATGATMGAAMVMGLGLGQYVTSPQGRSPADQSVVESGYDPQPSADSAIAMDEAPVAIHCTGCGPTLAERRWQADMAGLDADGMIAGSDDPVVRDYMADAAEDTPQATQVTSSPQQLVPVHVVRFADNAPAAPHAVPVATVPTQTGARREDAEPAPPIVPTDPR</sequence>
<comment type="caution">
    <text evidence="2">The sequence shown here is derived from an EMBL/GenBank/DDBJ whole genome shotgun (WGS) entry which is preliminary data.</text>
</comment>
<dbReference type="RefSeq" id="WP_380793167.1">
    <property type="nucleotide sequence ID" value="NZ_JBHRVU010000004.1"/>
</dbReference>
<organism evidence="2 3">
    <name type="scientific">Sphingobium rhizovicinum</name>
    <dbReference type="NCBI Taxonomy" id="432308"/>
    <lineage>
        <taxon>Bacteria</taxon>
        <taxon>Pseudomonadati</taxon>
        <taxon>Pseudomonadota</taxon>
        <taxon>Alphaproteobacteria</taxon>
        <taxon>Sphingomonadales</taxon>
        <taxon>Sphingomonadaceae</taxon>
        <taxon>Sphingobium</taxon>
    </lineage>
</organism>
<dbReference type="EMBL" id="JBHRVU010000004">
    <property type="protein sequence ID" value="MFC3440254.1"/>
    <property type="molecule type" value="Genomic_DNA"/>
</dbReference>